<dbReference type="EMBL" id="MZGV01000033">
    <property type="protein sequence ID" value="OPJ60320.1"/>
    <property type="molecule type" value="Genomic_DNA"/>
</dbReference>
<dbReference type="AlphaFoldDB" id="A0A1V4IKF6"/>
<protein>
    <recommendedName>
        <fullName evidence="1">DUF11 domain-containing protein</fullName>
    </recommendedName>
</protein>
<name>A0A1V4IKF6_9CLOT</name>
<evidence type="ECO:0000313" key="2">
    <source>
        <dbReference type="EMBL" id="OPJ60320.1"/>
    </source>
</evidence>
<dbReference type="NCBIfam" id="TIGR01451">
    <property type="entry name" value="B_ant_repeat"/>
    <property type="match status" value="1"/>
</dbReference>
<dbReference type="InterPro" id="IPR001434">
    <property type="entry name" value="OmcB-like_DUF11"/>
</dbReference>
<dbReference type="Pfam" id="PF01345">
    <property type="entry name" value="DUF11"/>
    <property type="match status" value="1"/>
</dbReference>
<dbReference type="InterPro" id="IPR047589">
    <property type="entry name" value="DUF11_rpt"/>
</dbReference>
<keyword evidence="3" id="KW-1185">Reference proteome</keyword>
<evidence type="ECO:0000259" key="1">
    <source>
        <dbReference type="Pfam" id="PF01345"/>
    </source>
</evidence>
<evidence type="ECO:0000313" key="3">
    <source>
        <dbReference type="Proteomes" id="UP000190080"/>
    </source>
</evidence>
<dbReference type="RefSeq" id="WP_079425688.1">
    <property type="nucleotide sequence ID" value="NZ_MZGV01000033.1"/>
</dbReference>
<proteinExistence type="predicted"/>
<feature type="domain" description="DUF11" evidence="1">
    <location>
        <begin position="48"/>
        <end position="156"/>
    </location>
</feature>
<dbReference type="Proteomes" id="UP000190080">
    <property type="component" value="Unassembled WGS sequence"/>
</dbReference>
<comment type="caution">
    <text evidence="2">The sequence shown here is derived from an EMBL/GenBank/DDBJ whole genome shotgun (WGS) entry which is preliminary data.</text>
</comment>
<accession>A0A1V4IKF6</accession>
<organism evidence="2 3">
    <name type="scientific">Clostridium oryzae</name>
    <dbReference type="NCBI Taxonomy" id="1450648"/>
    <lineage>
        <taxon>Bacteria</taxon>
        <taxon>Bacillati</taxon>
        <taxon>Bacillota</taxon>
        <taxon>Clostridia</taxon>
        <taxon>Eubacteriales</taxon>
        <taxon>Clostridiaceae</taxon>
        <taxon>Clostridium</taxon>
    </lineage>
</organism>
<reference evidence="2 3" key="1">
    <citation type="submission" date="2017-03" db="EMBL/GenBank/DDBJ databases">
        <title>Genome sequence of Clostridium oryzae DSM 28571.</title>
        <authorList>
            <person name="Poehlein A."/>
            <person name="Daniel R."/>
        </authorList>
    </citation>
    <scope>NUCLEOTIDE SEQUENCE [LARGE SCALE GENOMIC DNA]</scope>
    <source>
        <strain evidence="2 3">DSM 28571</strain>
    </source>
</reference>
<gene>
    <name evidence="2" type="ORF">CLORY_28950</name>
</gene>
<sequence>MSSSSICENLRILASGVKIKTNVGSSNAERVNNPDPIISIFNSPCLVIVQCINKCIFRVNENLTYNIRIINRSSIDITDLCLIDILPKNTKLVFCNASSGYSAYLRDKLFFKFYKIKALSAQEITITVLATKTGMIENCIYIKSQQHNRISINNPSKQMNIIVS</sequence>